<evidence type="ECO:0000313" key="6">
    <source>
        <dbReference type="Proteomes" id="UP000621560"/>
    </source>
</evidence>
<dbReference type="PANTHER" id="PTHR42756">
    <property type="entry name" value="TRANSCRIPTIONAL REGULATOR, MARR"/>
    <property type="match status" value="1"/>
</dbReference>
<name>A0A927GT38_9BACL</name>
<evidence type="ECO:0000259" key="4">
    <source>
        <dbReference type="PROSITE" id="PS50995"/>
    </source>
</evidence>
<dbReference type="InterPro" id="IPR036390">
    <property type="entry name" value="WH_DNA-bd_sf"/>
</dbReference>
<dbReference type="RefSeq" id="WP_190919751.1">
    <property type="nucleotide sequence ID" value="NZ_JACXIZ010000028.1"/>
</dbReference>
<proteinExistence type="predicted"/>
<evidence type="ECO:0000256" key="1">
    <source>
        <dbReference type="ARBA" id="ARBA00023015"/>
    </source>
</evidence>
<dbReference type="GO" id="GO:0003677">
    <property type="term" value="F:DNA binding"/>
    <property type="evidence" value="ECO:0007669"/>
    <property type="project" value="UniProtKB-KW"/>
</dbReference>
<dbReference type="Gene3D" id="1.10.10.10">
    <property type="entry name" value="Winged helix-like DNA-binding domain superfamily/Winged helix DNA-binding domain"/>
    <property type="match status" value="1"/>
</dbReference>
<dbReference type="PANTHER" id="PTHR42756:SF1">
    <property type="entry name" value="TRANSCRIPTIONAL REPRESSOR OF EMRAB OPERON"/>
    <property type="match status" value="1"/>
</dbReference>
<keyword evidence="2" id="KW-0238">DNA-binding</keyword>
<dbReference type="EMBL" id="JACXIZ010000028">
    <property type="protein sequence ID" value="MBD2846931.1"/>
    <property type="molecule type" value="Genomic_DNA"/>
</dbReference>
<protein>
    <submittedName>
        <fullName evidence="5">MarR family transcriptional regulator</fullName>
    </submittedName>
</protein>
<keyword evidence="3" id="KW-0804">Transcription</keyword>
<dbReference type="InterPro" id="IPR000835">
    <property type="entry name" value="HTH_MarR-typ"/>
</dbReference>
<organism evidence="5 6">
    <name type="scientific">Paenibacillus sabuli</name>
    <dbReference type="NCBI Taxonomy" id="2772509"/>
    <lineage>
        <taxon>Bacteria</taxon>
        <taxon>Bacillati</taxon>
        <taxon>Bacillota</taxon>
        <taxon>Bacilli</taxon>
        <taxon>Bacillales</taxon>
        <taxon>Paenibacillaceae</taxon>
        <taxon>Paenibacillus</taxon>
    </lineage>
</organism>
<dbReference type="GO" id="GO:0003700">
    <property type="term" value="F:DNA-binding transcription factor activity"/>
    <property type="evidence" value="ECO:0007669"/>
    <property type="project" value="InterPro"/>
</dbReference>
<evidence type="ECO:0000256" key="2">
    <source>
        <dbReference type="ARBA" id="ARBA00023125"/>
    </source>
</evidence>
<comment type="caution">
    <text evidence="5">The sequence shown here is derived from an EMBL/GenBank/DDBJ whole genome shotgun (WGS) entry which is preliminary data.</text>
</comment>
<dbReference type="AlphaFoldDB" id="A0A927GT38"/>
<gene>
    <name evidence="5" type="ORF">IDH44_17170</name>
</gene>
<dbReference type="Proteomes" id="UP000621560">
    <property type="component" value="Unassembled WGS sequence"/>
</dbReference>
<dbReference type="InterPro" id="IPR036388">
    <property type="entry name" value="WH-like_DNA-bd_sf"/>
</dbReference>
<dbReference type="SMART" id="SM00347">
    <property type="entry name" value="HTH_MARR"/>
    <property type="match status" value="1"/>
</dbReference>
<dbReference type="SUPFAM" id="SSF46785">
    <property type="entry name" value="Winged helix' DNA-binding domain"/>
    <property type="match status" value="1"/>
</dbReference>
<sequence>MDKSTLINIIRRYEQAHFTIERRLNALFRDMMPEELTVDQFLTIRYIRHNARTTSSELADAFCVGKSSITAIITRLVDKGLIARVPAPEDRRVICLTLTSEGERLSETLEEKMQELIGDCIRHFDAEEGRQFIETYEKLAQVLLQSPAGEENGSS</sequence>
<dbReference type="Pfam" id="PF01047">
    <property type="entry name" value="MarR"/>
    <property type="match status" value="1"/>
</dbReference>
<evidence type="ECO:0000313" key="5">
    <source>
        <dbReference type="EMBL" id="MBD2846931.1"/>
    </source>
</evidence>
<evidence type="ECO:0000256" key="3">
    <source>
        <dbReference type="ARBA" id="ARBA00023163"/>
    </source>
</evidence>
<feature type="domain" description="HTH marR-type" evidence="4">
    <location>
        <begin position="3"/>
        <end position="141"/>
    </location>
</feature>
<dbReference type="PROSITE" id="PS50995">
    <property type="entry name" value="HTH_MARR_2"/>
    <property type="match status" value="1"/>
</dbReference>
<keyword evidence="6" id="KW-1185">Reference proteome</keyword>
<keyword evidence="1" id="KW-0805">Transcription regulation</keyword>
<accession>A0A927GT38</accession>
<dbReference type="PRINTS" id="PR00598">
    <property type="entry name" value="HTHMARR"/>
</dbReference>
<reference evidence="5" key="1">
    <citation type="submission" date="2020-09" db="EMBL/GenBank/DDBJ databases">
        <title>A novel bacterium of genus Paenibacillus, isolated from South China Sea.</title>
        <authorList>
            <person name="Huang H."/>
            <person name="Mo K."/>
            <person name="Hu Y."/>
        </authorList>
    </citation>
    <scope>NUCLEOTIDE SEQUENCE</scope>
    <source>
        <strain evidence="5">IB182496</strain>
    </source>
</reference>